<dbReference type="OrthoDB" id="9794280at2"/>
<dbReference type="RefSeq" id="WP_126821626.1">
    <property type="nucleotide sequence ID" value="NZ_JBHLWU010000001.1"/>
</dbReference>
<comment type="caution">
    <text evidence="1">The sequence shown here is derived from an EMBL/GenBank/DDBJ whole genome shotgun (WGS) entry which is preliminary data.</text>
</comment>
<proteinExistence type="predicted"/>
<dbReference type="AlphaFoldDB" id="A0A430AHW8"/>
<sequence length="111" mass="13096">MNNERKKAEHLSQELLSYFFEQEADQISAKVHFEPEGTHVSVSGELQKEPKNLDVFMEKIQVERDPNLEDYYEGLSCLHHEEDYSLLGLMSDWAKVDYAYPKLTIQLFRKK</sequence>
<reference evidence="1 2" key="1">
    <citation type="submission" date="2017-05" db="EMBL/GenBank/DDBJ databases">
        <title>Vagococcus spp. assemblies.</title>
        <authorList>
            <person name="Gulvik C.A."/>
        </authorList>
    </citation>
    <scope>NUCLEOTIDE SEQUENCE [LARGE SCALE GENOMIC DNA]</scope>
    <source>
        <strain evidence="1 2">DSM 24756</strain>
    </source>
</reference>
<name>A0A430AHW8_9ENTE</name>
<accession>A0A430AHW8</accession>
<protein>
    <recommendedName>
        <fullName evidence="3">Na+-translocating membrane potential-generating system MpsC domain-containing protein</fullName>
    </recommendedName>
</protein>
<organism evidence="1 2">
    <name type="scientific">Vagococcus entomophilus</name>
    <dbReference type="NCBI Taxonomy" id="1160095"/>
    <lineage>
        <taxon>Bacteria</taxon>
        <taxon>Bacillati</taxon>
        <taxon>Bacillota</taxon>
        <taxon>Bacilli</taxon>
        <taxon>Lactobacillales</taxon>
        <taxon>Enterococcaceae</taxon>
        <taxon>Vagococcus</taxon>
    </lineage>
</organism>
<keyword evidence="2" id="KW-1185">Reference proteome</keyword>
<dbReference type="EMBL" id="NGJZ01000001">
    <property type="protein sequence ID" value="RSU07716.1"/>
    <property type="molecule type" value="Genomic_DNA"/>
</dbReference>
<gene>
    <name evidence="1" type="ORF">CBF30_00295</name>
</gene>
<evidence type="ECO:0008006" key="3">
    <source>
        <dbReference type="Google" id="ProtNLM"/>
    </source>
</evidence>
<evidence type="ECO:0000313" key="1">
    <source>
        <dbReference type="EMBL" id="RSU07716.1"/>
    </source>
</evidence>
<evidence type="ECO:0000313" key="2">
    <source>
        <dbReference type="Proteomes" id="UP000288669"/>
    </source>
</evidence>
<dbReference type="Proteomes" id="UP000288669">
    <property type="component" value="Unassembled WGS sequence"/>
</dbReference>